<dbReference type="Pfam" id="PF03824">
    <property type="entry name" value="NicO"/>
    <property type="match status" value="1"/>
</dbReference>
<comment type="similarity">
    <text evidence="2 8">Belongs to the NiCoT transporter (TC 2.A.52) family.</text>
</comment>
<evidence type="ECO:0000256" key="5">
    <source>
        <dbReference type="ARBA" id="ARBA00022692"/>
    </source>
</evidence>
<proteinExistence type="inferred from homology"/>
<dbReference type="Proteomes" id="UP000594205">
    <property type="component" value="Chromosome"/>
</dbReference>
<dbReference type="NCBIfam" id="TIGR00802">
    <property type="entry name" value="nico"/>
    <property type="match status" value="1"/>
</dbReference>
<evidence type="ECO:0000256" key="7">
    <source>
        <dbReference type="ARBA" id="ARBA00023136"/>
    </source>
</evidence>
<evidence type="ECO:0000256" key="8">
    <source>
        <dbReference type="RuleBase" id="RU362101"/>
    </source>
</evidence>
<evidence type="ECO:0000256" key="3">
    <source>
        <dbReference type="ARBA" id="ARBA00022448"/>
    </source>
</evidence>
<keyword evidence="3 8" id="KW-0813">Transport</keyword>
<feature type="transmembrane region" description="Helical" evidence="8">
    <location>
        <begin position="107"/>
        <end position="132"/>
    </location>
</feature>
<evidence type="ECO:0000256" key="6">
    <source>
        <dbReference type="ARBA" id="ARBA00022989"/>
    </source>
</evidence>
<keyword evidence="10" id="KW-1185">Reference proteome</keyword>
<dbReference type="GO" id="GO:0005886">
    <property type="term" value="C:plasma membrane"/>
    <property type="evidence" value="ECO:0007669"/>
    <property type="project" value="UniProtKB-SubCell"/>
</dbReference>
<dbReference type="InterPro" id="IPR004688">
    <property type="entry name" value="Ni/Co_transpt"/>
</dbReference>
<dbReference type="AlphaFoldDB" id="A0A7M2SYM4"/>
<evidence type="ECO:0000256" key="2">
    <source>
        <dbReference type="ARBA" id="ARBA00010892"/>
    </source>
</evidence>
<dbReference type="EMBL" id="CP063373">
    <property type="protein sequence ID" value="QOV40673.1"/>
    <property type="molecule type" value="Genomic_DNA"/>
</dbReference>
<dbReference type="GO" id="GO:0015099">
    <property type="term" value="F:nickel cation transmembrane transporter activity"/>
    <property type="evidence" value="ECO:0007669"/>
    <property type="project" value="UniProtKB-UniRule"/>
</dbReference>
<comment type="subcellular location">
    <subcellularLocation>
        <location evidence="8">Cell membrane</location>
        <topology evidence="8">Multi-pass membrane protein</topology>
    </subcellularLocation>
    <subcellularLocation>
        <location evidence="1">Endomembrane system</location>
        <topology evidence="1">Multi-pass membrane protein</topology>
    </subcellularLocation>
</comment>
<evidence type="ECO:0000313" key="10">
    <source>
        <dbReference type="Proteomes" id="UP000594205"/>
    </source>
</evidence>
<keyword evidence="5 8" id="KW-0812">Transmembrane</keyword>
<dbReference type="GO" id="GO:0012505">
    <property type="term" value="C:endomembrane system"/>
    <property type="evidence" value="ECO:0007669"/>
    <property type="project" value="UniProtKB-SubCell"/>
</dbReference>
<keyword evidence="7 8" id="KW-0472">Membrane</keyword>
<dbReference type="RefSeq" id="WP_194049258.1">
    <property type="nucleotide sequence ID" value="NZ_CP063373.1"/>
</dbReference>
<feature type="transmembrane region" description="Helical" evidence="8">
    <location>
        <begin position="294"/>
        <end position="320"/>
    </location>
</feature>
<evidence type="ECO:0000256" key="1">
    <source>
        <dbReference type="ARBA" id="ARBA00004127"/>
    </source>
</evidence>
<feature type="transmembrane region" description="Helical" evidence="8">
    <location>
        <begin position="221"/>
        <end position="245"/>
    </location>
</feature>
<keyword evidence="4" id="KW-0533">Nickel</keyword>
<sequence>MTAAPDSTPTLLATTPVWHRVRTSMTRQEWSRVGGMAAFVLALHLVGWVTLVAVVAPEHHGVGQRSFGIGVGVTAYTLGMRHAFDADHIAAIDNTTRKLMGEGQRPLSVGFWFSLGHSSVVLALALLLSLGVKGLAGPVRDDGSRLHDATGLIGTTVSGAFLYLIAAINLVVLAGIWKVFRRMRSGSYDEAALEERLNSRGFMNRLLGRATRSITEPWHMYPLGLLFGLGFDTATEVALLVLAGSGAASGLPWYAILCLPVLFAAGMSLLDTIDGTFMNFAYGWAFSQPVRKVYYNLTVTGLSVAVALLIGTIELLSLLADRLSLHGPFWNRISGLDLNTAGFAVVGLFVVTWVVALAVWRIGRIEEKWTTGPRTEES</sequence>
<organism evidence="9 10">
    <name type="scientific">Streptomyces ferrugineus</name>
    <dbReference type="NCBI Taxonomy" id="1413221"/>
    <lineage>
        <taxon>Bacteria</taxon>
        <taxon>Bacillati</taxon>
        <taxon>Actinomycetota</taxon>
        <taxon>Actinomycetes</taxon>
        <taxon>Kitasatosporales</taxon>
        <taxon>Streptomycetaceae</taxon>
        <taxon>Streptomyces</taxon>
    </lineage>
</organism>
<gene>
    <name evidence="9" type="ORF">IM697_21080</name>
</gene>
<accession>A0A7M2SYM4</accession>
<feature type="transmembrane region" description="Helical" evidence="8">
    <location>
        <begin position="340"/>
        <end position="360"/>
    </location>
</feature>
<feature type="transmembrane region" description="Helical" evidence="8">
    <location>
        <begin position="152"/>
        <end position="177"/>
    </location>
</feature>
<evidence type="ECO:0000313" key="9">
    <source>
        <dbReference type="EMBL" id="QOV40673.1"/>
    </source>
</evidence>
<dbReference type="KEGG" id="sfeu:IM697_21080"/>
<dbReference type="InterPro" id="IPR011541">
    <property type="entry name" value="Ni/Co_transpt_high_affinity"/>
</dbReference>
<reference evidence="9 10" key="1">
    <citation type="submission" date="2020-10" db="EMBL/GenBank/DDBJ databases">
        <title>Streptomyces ferrugineus complate genome analysis.</title>
        <authorList>
            <person name="Anwar N."/>
        </authorList>
    </citation>
    <scope>NUCLEOTIDE SEQUENCE [LARGE SCALE GENOMIC DNA]</scope>
    <source>
        <strain evidence="9 10">CCTCC AA2014009</strain>
    </source>
</reference>
<protein>
    <recommendedName>
        <fullName evidence="8">Nickel/cobalt efflux system</fullName>
    </recommendedName>
</protein>
<evidence type="ECO:0000256" key="4">
    <source>
        <dbReference type="ARBA" id="ARBA00022596"/>
    </source>
</evidence>
<feature type="transmembrane region" description="Helical" evidence="8">
    <location>
        <begin position="251"/>
        <end position="273"/>
    </location>
</feature>
<dbReference type="PANTHER" id="PTHR31611:SF0">
    <property type="entry name" value="HIGH-AFFINITY NICKEL TRANSPORT PROTEIN NIC1"/>
    <property type="match status" value="1"/>
</dbReference>
<feature type="transmembrane region" description="Helical" evidence="8">
    <location>
        <begin position="33"/>
        <end position="56"/>
    </location>
</feature>
<keyword evidence="6 8" id="KW-1133">Transmembrane helix</keyword>
<dbReference type="PANTHER" id="PTHR31611">
    <property type="entry name" value="HIGH-AFFINITY NICKEL TRANSPORT PROTEIN NIC1"/>
    <property type="match status" value="1"/>
</dbReference>
<name>A0A7M2SYM4_9ACTN</name>